<feature type="domain" description="Sodium/calcium exchanger membrane region" evidence="12">
    <location>
        <begin position="205"/>
        <end position="364"/>
    </location>
</feature>
<feature type="region of interest" description="Disordered" evidence="11">
    <location>
        <begin position="1"/>
        <end position="156"/>
    </location>
</feature>
<feature type="transmembrane region" description="Helical" evidence="10">
    <location>
        <begin position="309"/>
        <end position="333"/>
    </location>
</feature>
<keyword evidence="14" id="KW-1185">Reference proteome</keyword>
<evidence type="ECO:0000256" key="7">
    <source>
        <dbReference type="ARBA" id="ARBA00022989"/>
    </source>
</evidence>
<gene>
    <name evidence="13" type="ORF">Sste5346_002999</name>
</gene>
<keyword evidence="3 10" id="KW-0813">Transport</keyword>
<feature type="transmembrane region" description="Helical" evidence="10">
    <location>
        <begin position="176"/>
        <end position="197"/>
    </location>
</feature>
<feature type="transmembrane region" description="Helical" evidence="10">
    <location>
        <begin position="236"/>
        <end position="258"/>
    </location>
</feature>
<evidence type="ECO:0000256" key="4">
    <source>
        <dbReference type="ARBA" id="ARBA00022568"/>
    </source>
</evidence>
<keyword evidence="9 10" id="KW-0472">Membrane</keyword>
<keyword evidence="4 10" id="KW-0109">Calcium transport</keyword>
<dbReference type="PANTHER" id="PTHR31503">
    <property type="entry name" value="VACUOLAR CALCIUM ION TRANSPORTER"/>
    <property type="match status" value="1"/>
</dbReference>
<comment type="function">
    <text evidence="10">Has a role in promoting intracellular calcium ion sequestration via the exchange of calcium ions for hydrogen ions across the vacuolar membrane. Involved also in manganese ion homeostasis via its uptake into the vacuole.</text>
</comment>
<evidence type="ECO:0000256" key="3">
    <source>
        <dbReference type="ARBA" id="ARBA00022448"/>
    </source>
</evidence>
<keyword evidence="10" id="KW-0050">Antiport</keyword>
<keyword evidence="5 10" id="KW-0812">Transmembrane</keyword>
<feature type="compositionally biased region" description="Low complexity" evidence="11">
    <location>
        <begin position="38"/>
        <end position="52"/>
    </location>
</feature>
<feature type="transmembrane region" description="Helical" evidence="10">
    <location>
        <begin position="203"/>
        <end position="224"/>
    </location>
</feature>
<keyword evidence="8 10" id="KW-0406">Ion transport</keyword>
<dbReference type="PANTHER" id="PTHR31503:SF14">
    <property type="entry name" value="VACUOLAR CALCIUM ION TRANSPORTER"/>
    <property type="match status" value="1"/>
</dbReference>
<sequence length="588" mass="62744">MDGNTSSNEKPQGEATIVEPSREIDLEAGLPIQPPPTATTTASATGRTTSGADPRPRMQKRTATFSISAATAASKSSPGRPGLATSVGSGLLGGNGSPGSGGGVVPPPNTPADNRIKSSGSTNVLRRIFSSNSHTTDTSRQNSRMRFRPRAEGESGRSGLHITHFLRIAFRSSSKVSCMVNVLWPFVPAAIACRYALDDSPTNNLISFIMAYIAMVPCANLIGFAGQELSRKVPHVVGVLTETIVASIVEIVLFIVLLTRGLYVVIQAAILGSVLATMLLCLGMCFFVGGLKRTEQEFSETVSEAGNGLLLTAGFGLAVPTLFQAALSGTAGIDPEDLASRTVNVSRVTAILLIVAYLVFIYFQARTHNNIYDEIFEGEEQRAAAYAAEHALEHIARGDLTYHVDIEREKLTMTECLISLSVAVALVSMIALALVEEIEDIVQERGVSDAFMGLILVPLVEKAAEHLTAVNEAWDNQMNFALAHVLGATLQTAMFNGPLAVIVGWGLHRPMGLDFQMFDMGVLILAIITVGNFLRDQKSNYLEGLLCVIVYIAIAVAAYNYPEVHASAEGTEEAGETAVHAVRQLLSR</sequence>
<evidence type="ECO:0000256" key="1">
    <source>
        <dbReference type="ARBA" id="ARBA00004127"/>
    </source>
</evidence>
<evidence type="ECO:0000313" key="14">
    <source>
        <dbReference type="Proteomes" id="UP001583186"/>
    </source>
</evidence>
<feature type="compositionally biased region" description="Gly residues" evidence="11">
    <location>
        <begin position="90"/>
        <end position="104"/>
    </location>
</feature>
<name>A0ABR3ZFJ5_9PEZI</name>
<feature type="compositionally biased region" description="Polar residues" evidence="11">
    <location>
        <begin position="117"/>
        <end position="142"/>
    </location>
</feature>
<accession>A0ABR3ZFJ5</accession>
<organism evidence="13 14">
    <name type="scientific">Sporothrix stenoceras</name>
    <dbReference type="NCBI Taxonomy" id="5173"/>
    <lineage>
        <taxon>Eukaryota</taxon>
        <taxon>Fungi</taxon>
        <taxon>Dikarya</taxon>
        <taxon>Ascomycota</taxon>
        <taxon>Pezizomycotina</taxon>
        <taxon>Sordariomycetes</taxon>
        <taxon>Sordariomycetidae</taxon>
        <taxon>Ophiostomatales</taxon>
        <taxon>Ophiostomataceae</taxon>
        <taxon>Sporothrix</taxon>
    </lineage>
</organism>
<feature type="transmembrane region" description="Helical" evidence="10">
    <location>
        <begin position="345"/>
        <end position="363"/>
    </location>
</feature>
<evidence type="ECO:0000256" key="9">
    <source>
        <dbReference type="ARBA" id="ARBA00023136"/>
    </source>
</evidence>
<dbReference type="InterPro" id="IPR004713">
    <property type="entry name" value="CaH_exchang"/>
</dbReference>
<comment type="caution">
    <text evidence="13">The sequence shown here is derived from an EMBL/GenBank/DDBJ whole genome shotgun (WGS) entry which is preliminary data.</text>
</comment>
<feature type="compositionally biased region" description="Polar residues" evidence="11">
    <location>
        <begin position="1"/>
        <end position="10"/>
    </location>
</feature>
<dbReference type="Pfam" id="PF01699">
    <property type="entry name" value="Na_Ca_ex"/>
    <property type="match status" value="2"/>
</dbReference>
<dbReference type="InterPro" id="IPR004837">
    <property type="entry name" value="NaCa_Exmemb"/>
</dbReference>
<evidence type="ECO:0000256" key="11">
    <source>
        <dbReference type="SAM" id="MobiDB-lite"/>
    </source>
</evidence>
<evidence type="ECO:0000256" key="2">
    <source>
        <dbReference type="ARBA" id="ARBA00008170"/>
    </source>
</evidence>
<evidence type="ECO:0000256" key="10">
    <source>
        <dbReference type="RuleBase" id="RU365028"/>
    </source>
</evidence>
<evidence type="ECO:0000259" key="12">
    <source>
        <dbReference type="Pfam" id="PF01699"/>
    </source>
</evidence>
<evidence type="ECO:0000256" key="8">
    <source>
        <dbReference type="ARBA" id="ARBA00023065"/>
    </source>
</evidence>
<evidence type="ECO:0000256" key="6">
    <source>
        <dbReference type="ARBA" id="ARBA00022837"/>
    </source>
</evidence>
<proteinExistence type="inferred from homology"/>
<dbReference type="Proteomes" id="UP001583186">
    <property type="component" value="Unassembled WGS sequence"/>
</dbReference>
<dbReference type="EMBL" id="JAWCUI010000013">
    <property type="protein sequence ID" value="KAL1899077.1"/>
    <property type="molecule type" value="Genomic_DNA"/>
</dbReference>
<feature type="domain" description="Sodium/calcium exchanger membrane region" evidence="12">
    <location>
        <begin position="420"/>
        <end position="558"/>
    </location>
</feature>
<feature type="transmembrane region" description="Helical" evidence="10">
    <location>
        <begin position="515"/>
        <end position="534"/>
    </location>
</feature>
<protein>
    <recommendedName>
        <fullName evidence="10">Vacuolar calcium ion transporter</fullName>
    </recommendedName>
</protein>
<keyword evidence="6 10" id="KW-0106">Calcium</keyword>
<feature type="transmembrane region" description="Helical" evidence="10">
    <location>
        <begin position="264"/>
        <end position="288"/>
    </location>
</feature>
<keyword evidence="10" id="KW-0926">Vacuole</keyword>
<feature type="compositionally biased region" description="Low complexity" evidence="11">
    <location>
        <begin position="62"/>
        <end position="77"/>
    </location>
</feature>
<dbReference type="NCBIfam" id="TIGR00378">
    <property type="entry name" value="cax"/>
    <property type="match status" value="1"/>
</dbReference>
<comment type="subcellular location">
    <subcellularLocation>
        <location evidence="1">Endomembrane system</location>
        <topology evidence="1">Multi-pass membrane protein</topology>
    </subcellularLocation>
    <subcellularLocation>
        <location evidence="10">Vacuole membrane</location>
    </subcellularLocation>
</comment>
<evidence type="ECO:0000256" key="5">
    <source>
        <dbReference type="ARBA" id="ARBA00022692"/>
    </source>
</evidence>
<evidence type="ECO:0000313" key="13">
    <source>
        <dbReference type="EMBL" id="KAL1899077.1"/>
    </source>
</evidence>
<comment type="similarity">
    <text evidence="2 10">Belongs to the Ca(2+):cation antiporter (CaCA) (TC 2.A.19) family.</text>
</comment>
<reference evidence="13 14" key="1">
    <citation type="journal article" date="2024" name="IMA Fungus">
        <title>IMA Genome - F19 : A genome assembly and annotation guide to empower mycologists, including annotated draft genome sequences of Ceratocystis pirilliformis, Diaporthe australafricana, Fusarium ophioides, Paecilomyces lecythidis, and Sporothrix stenoceras.</title>
        <authorList>
            <person name="Aylward J."/>
            <person name="Wilson A.M."/>
            <person name="Visagie C.M."/>
            <person name="Spraker J."/>
            <person name="Barnes I."/>
            <person name="Buitendag C."/>
            <person name="Ceriani C."/>
            <person name="Del Mar Angel L."/>
            <person name="du Plessis D."/>
            <person name="Fuchs T."/>
            <person name="Gasser K."/>
            <person name="Kramer D."/>
            <person name="Li W."/>
            <person name="Munsamy K."/>
            <person name="Piso A."/>
            <person name="Price J.L."/>
            <person name="Sonnekus B."/>
            <person name="Thomas C."/>
            <person name="van der Nest A."/>
            <person name="van Dijk A."/>
            <person name="van Heerden A."/>
            <person name="van Vuuren N."/>
            <person name="Yilmaz N."/>
            <person name="Duong T.A."/>
            <person name="van der Merwe N.A."/>
            <person name="Wingfield M.J."/>
            <person name="Wingfield B.D."/>
        </authorList>
    </citation>
    <scope>NUCLEOTIDE SEQUENCE [LARGE SCALE GENOMIC DNA]</scope>
    <source>
        <strain evidence="13 14">CMW 5346</strain>
    </source>
</reference>
<feature type="transmembrane region" description="Helical" evidence="10">
    <location>
        <begin position="541"/>
        <end position="561"/>
    </location>
</feature>
<dbReference type="Gene3D" id="1.20.1420.30">
    <property type="entry name" value="NCX, central ion-binding region"/>
    <property type="match status" value="2"/>
</dbReference>
<dbReference type="InterPro" id="IPR044880">
    <property type="entry name" value="NCX_ion-bd_dom_sf"/>
</dbReference>
<comment type="caution">
    <text evidence="10">Lacks conserved residue(s) required for the propagation of feature annotation.</text>
</comment>
<keyword evidence="7 10" id="KW-1133">Transmembrane helix</keyword>
<dbReference type="InterPro" id="IPR004798">
    <property type="entry name" value="CAX-like"/>
</dbReference>